<organism evidence="7 8">
    <name type="scientific">Fragilariopsis cylindrus CCMP1102</name>
    <dbReference type="NCBI Taxonomy" id="635003"/>
    <lineage>
        <taxon>Eukaryota</taxon>
        <taxon>Sar</taxon>
        <taxon>Stramenopiles</taxon>
        <taxon>Ochrophyta</taxon>
        <taxon>Bacillariophyta</taxon>
        <taxon>Bacillariophyceae</taxon>
        <taxon>Bacillariophycidae</taxon>
        <taxon>Bacillariales</taxon>
        <taxon>Bacillariaceae</taxon>
        <taxon>Fragilariopsis</taxon>
    </lineage>
</organism>
<dbReference type="InterPro" id="IPR001841">
    <property type="entry name" value="Znf_RING"/>
</dbReference>
<accession>A0A1E7FWH8</accession>
<keyword evidence="1" id="KW-0479">Metal-binding</keyword>
<evidence type="ECO:0000256" key="3">
    <source>
        <dbReference type="ARBA" id="ARBA00022833"/>
    </source>
</evidence>
<proteinExistence type="predicted"/>
<keyword evidence="5" id="KW-1133">Transmembrane helix</keyword>
<dbReference type="PANTHER" id="PTHR14155">
    <property type="entry name" value="RING FINGER DOMAIN-CONTAINING"/>
    <property type="match status" value="1"/>
</dbReference>
<keyword evidence="3" id="KW-0862">Zinc</keyword>
<feature type="domain" description="RING-type" evidence="6">
    <location>
        <begin position="170"/>
        <end position="217"/>
    </location>
</feature>
<reference evidence="7 8" key="1">
    <citation type="submission" date="2016-09" db="EMBL/GenBank/DDBJ databases">
        <title>Extensive genetic diversity and differential bi-allelic expression allows diatom success in the polar Southern Ocean.</title>
        <authorList>
            <consortium name="DOE Joint Genome Institute"/>
            <person name="Mock T."/>
            <person name="Otillar R.P."/>
            <person name="Strauss J."/>
            <person name="Dupont C."/>
            <person name="Frickenhaus S."/>
            <person name="Maumus F."/>
            <person name="Mcmullan M."/>
            <person name="Sanges R."/>
            <person name="Schmutz J."/>
            <person name="Toseland A."/>
            <person name="Valas R."/>
            <person name="Veluchamy A."/>
            <person name="Ward B.J."/>
            <person name="Allen A."/>
            <person name="Barry K."/>
            <person name="Falciatore A."/>
            <person name="Ferrante M."/>
            <person name="Fortunato A.E."/>
            <person name="Gloeckner G."/>
            <person name="Gruber A."/>
            <person name="Hipkin R."/>
            <person name="Janech M."/>
            <person name="Kroth P."/>
            <person name="Leese F."/>
            <person name="Lindquist E."/>
            <person name="Lyon B.R."/>
            <person name="Martin J."/>
            <person name="Mayer C."/>
            <person name="Parker M."/>
            <person name="Quesneville H."/>
            <person name="Raymond J."/>
            <person name="Uhlig C."/>
            <person name="Valentin K.U."/>
            <person name="Worden A.Z."/>
            <person name="Armbrust E.V."/>
            <person name="Bowler C."/>
            <person name="Green B."/>
            <person name="Moulton V."/>
            <person name="Van Oosterhout C."/>
            <person name="Grigoriev I."/>
        </authorList>
    </citation>
    <scope>NUCLEOTIDE SEQUENCE [LARGE SCALE GENOMIC DNA]</scope>
    <source>
        <strain evidence="7 8">CCMP1102</strain>
    </source>
</reference>
<dbReference type="SUPFAM" id="SSF57850">
    <property type="entry name" value="RING/U-box"/>
    <property type="match status" value="1"/>
</dbReference>
<keyword evidence="8" id="KW-1185">Reference proteome</keyword>
<dbReference type="PROSITE" id="PS50089">
    <property type="entry name" value="ZF_RING_2"/>
    <property type="match status" value="1"/>
</dbReference>
<evidence type="ECO:0000256" key="1">
    <source>
        <dbReference type="ARBA" id="ARBA00022723"/>
    </source>
</evidence>
<gene>
    <name evidence="7" type="ORF">FRACYDRAFT_232677</name>
</gene>
<dbReference type="AlphaFoldDB" id="A0A1E7FWH8"/>
<evidence type="ECO:0000256" key="2">
    <source>
        <dbReference type="ARBA" id="ARBA00022771"/>
    </source>
</evidence>
<sequence>MSFNSDANTTNLADSLLEQSGDYNFEPKIFWSVNAFIFVMICISAVFCCFGQRYFSHEGNRLNQSDQNILRQLRRRQEADRTEVEDENLEGRKRKLLAGFAKHKVEMTVKEEDLILMEKKDIEDDDNDNISTGIESERNQVRVANDGEEMEDDGQLKLHDGDERLVPNCCAVCLSGYKVDDHVVWSSNPDCAHAFHRDCVLGWLIKMQSEAPCPCCRQEFTDLENIRKERKIKWIGPAFDFNAIRL</sequence>
<dbReference type="Proteomes" id="UP000095751">
    <property type="component" value="Unassembled WGS sequence"/>
</dbReference>
<dbReference type="PANTHER" id="PTHR14155:SF627">
    <property type="entry name" value="OS06G0192800 PROTEIN"/>
    <property type="match status" value="1"/>
</dbReference>
<dbReference type="KEGG" id="fcy:FRACYDRAFT_232677"/>
<dbReference type="EMBL" id="KV784353">
    <property type="protein sequence ID" value="OEU22518.1"/>
    <property type="molecule type" value="Genomic_DNA"/>
</dbReference>
<feature type="transmembrane region" description="Helical" evidence="5">
    <location>
        <begin position="29"/>
        <end position="51"/>
    </location>
</feature>
<keyword evidence="2 4" id="KW-0863">Zinc-finger</keyword>
<name>A0A1E7FWH8_9STRA</name>
<dbReference type="OrthoDB" id="48554at2759"/>
<dbReference type="Gene3D" id="3.30.40.10">
    <property type="entry name" value="Zinc/RING finger domain, C3HC4 (zinc finger)"/>
    <property type="match status" value="1"/>
</dbReference>
<keyword evidence="5" id="KW-0472">Membrane</keyword>
<evidence type="ECO:0000256" key="4">
    <source>
        <dbReference type="PROSITE-ProRule" id="PRU00175"/>
    </source>
</evidence>
<dbReference type="InterPro" id="IPR013083">
    <property type="entry name" value="Znf_RING/FYVE/PHD"/>
</dbReference>
<dbReference type="InterPro" id="IPR053238">
    <property type="entry name" value="RING-H2_zinc_finger"/>
</dbReference>
<dbReference type="InParanoid" id="A0A1E7FWH8"/>
<evidence type="ECO:0000256" key="5">
    <source>
        <dbReference type="SAM" id="Phobius"/>
    </source>
</evidence>
<evidence type="ECO:0000259" key="6">
    <source>
        <dbReference type="PROSITE" id="PS50089"/>
    </source>
</evidence>
<keyword evidence="5" id="KW-0812">Transmembrane</keyword>
<evidence type="ECO:0000313" key="8">
    <source>
        <dbReference type="Proteomes" id="UP000095751"/>
    </source>
</evidence>
<protein>
    <recommendedName>
        <fullName evidence="6">RING-type domain-containing protein</fullName>
    </recommendedName>
</protein>
<evidence type="ECO:0000313" key="7">
    <source>
        <dbReference type="EMBL" id="OEU22518.1"/>
    </source>
</evidence>
<dbReference type="GO" id="GO:0008270">
    <property type="term" value="F:zinc ion binding"/>
    <property type="evidence" value="ECO:0007669"/>
    <property type="project" value="UniProtKB-KW"/>
</dbReference>
<dbReference type="Pfam" id="PF13639">
    <property type="entry name" value="zf-RING_2"/>
    <property type="match status" value="1"/>
</dbReference>